<dbReference type="Gene3D" id="3.40.50.2300">
    <property type="match status" value="1"/>
</dbReference>
<accession>A0A3B1CQ20</accession>
<evidence type="ECO:0000313" key="2">
    <source>
        <dbReference type="EMBL" id="VAX21055.1"/>
    </source>
</evidence>
<dbReference type="EMBL" id="UOGE01000063">
    <property type="protein sequence ID" value="VAX21055.1"/>
    <property type="molecule type" value="Genomic_DNA"/>
</dbReference>
<dbReference type="SUPFAM" id="SSF52172">
    <property type="entry name" value="CheY-like"/>
    <property type="match status" value="1"/>
</dbReference>
<proteinExistence type="predicted"/>
<dbReference type="PANTHER" id="PTHR44520:SF1">
    <property type="entry name" value="TWO-COMPONENT SYSTEM REGULATORY PROTEIN"/>
    <property type="match status" value="1"/>
</dbReference>
<evidence type="ECO:0000259" key="1">
    <source>
        <dbReference type="PROSITE" id="PS50110"/>
    </source>
</evidence>
<dbReference type="SMART" id="SM00448">
    <property type="entry name" value="REC"/>
    <property type="match status" value="1"/>
</dbReference>
<dbReference type="CDD" id="cd17557">
    <property type="entry name" value="REC_Rcp-like"/>
    <property type="match status" value="1"/>
</dbReference>
<dbReference type="PANTHER" id="PTHR44520">
    <property type="entry name" value="RESPONSE REGULATOR RCP1-RELATED"/>
    <property type="match status" value="1"/>
</dbReference>
<reference evidence="2" key="1">
    <citation type="submission" date="2018-06" db="EMBL/GenBank/DDBJ databases">
        <authorList>
            <person name="Zhirakovskaya E."/>
        </authorList>
    </citation>
    <scope>NUCLEOTIDE SEQUENCE</scope>
</reference>
<organism evidence="2">
    <name type="scientific">hydrothermal vent metagenome</name>
    <dbReference type="NCBI Taxonomy" id="652676"/>
    <lineage>
        <taxon>unclassified sequences</taxon>
        <taxon>metagenomes</taxon>
        <taxon>ecological metagenomes</taxon>
    </lineage>
</organism>
<dbReference type="Pfam" id="PF00072">
    <property type="entry name" value="Response_reg"/>
    <property type="match status" value="1"/>
</dbReference>
<dbReference type="InterPro" id="IPR052893">
    <property type="entry name" value="TCS_response_regulator"/>
</dbReference>
<sequence length="148" mass="16991">MAKKDVVILLVEDDPAHRLLISKVLEENHVRNSVYETEDGQDGLDYVYGVGKYANRQSYPLPDLILLDIKMPRMDGFEVLEKLKSDDTTKHIPIIMLTTSSRDEEVARGYKNGANAYVTKPVDFREFVEKLKNLKIFWVLTTEITSTQ</sequence>
<dbReference type="InterPro" id="IPR011006">
    <property type="entry name" value="CheY-like_superfamily"/>
</dbReference>
<gene>
    <name evidence="2" type="ORF">MNBD_NITROSPINAE02-486</name>
</gene>
<dbReference type="InterPro" id="IPR001789">
    <property type="entry name" value="Sig_transdc_resp-reg_receiver"/>
</dbReference>
<dbReference type="PROSITE" id="PS50110">
    <property type="entry name" value="RESPONSE_REGULATORY"/>
    <property type="match status" value="1"/>
</dbReference>
<dbReference type="GO" id="GO:0000160">
    <property type="term" value="P:phosphorelay signal transduction system"/>
    <property type="evidence" value="ECO:0007669"/>
    <property type="project" value="InterPro"/>
</dbReference>
<feature type="domain" description="Response regulatory" evidence="1">
    <location>
        <begin position="7"/>
        <end position="135"/>
    </location>
</feature>
<name>A0A3B1CQ20_9ZZZZ</name>
<dbReference type="AlphaFoldDB" id="A0A3B1CQ20"/>
<protein>
    <recommendedName>
        <fullName evidence="1">Response regulatory domain-containing protein</fullName>
    </recommendedName>
</protein>